<gene>
    <name evidence="3" type="ORF">H9712_02525</name>
</gene>
<sequence length="307" mass="32793">MSRRGVSVLLCAALLTVGGCAARESGSGSQEEGSYLIYYSALADQEGESAVEGERRVLSQGQETIPGLMELLLEQPQSPELTSPFPSGLQLLDWQLSEGVLYLNLSDQYYSLSGVDLTLADACLTLTLCQLEEVDSVYVTVEGHDLPYRSIQQLSAEDILLAGGADEPMSLGVDLWYLRQGGQNLGVERRQIIKDVDQTVVEAVLSAWAEGPEEKGLSPCLPEGTQILSAQVEDGVCLVDLSPEFIQGLPASQTTAALMVYAMVNTLCELDGVEAVQLYIEGQPAPAVGNLPLDRALIPDTTLGVEG</sequence>
<feature type="signal peptide" evidence="1">
    <location>
        <begin position="1"/>
        <end position="21"/>
    </location>
</feature>
<evidence type="ECO:0000313" key="3">
    <source>
        <dbReference type="EMBL" id="HJB79838.1"/>
    </source>
</evidence>
<feature type="domain" description="GerMN" evidence="2">
    <location>
        <begin position="201"/>
        <end position="289"/>
    </location>
</feature>
<dbReference type="Pfam" id="PF10646">
    <property type="entry name" value="Germane"/>
    <property type="match status" value="2"/>
</dbReference>
<dbReference type="PROSITE" id="PS51257">
    <property type="entry name" value="PROKAR_LIPOPROTEIN"/>
    <property type="match status" value="1"/>
</dbReference>
<name>A0A9D2MMH8_9FIRM</name>
<comment type="caution">
    <text evidence="3">The sequence shown here is derived from an EMBL/GenBank/DDBJ whole genome shotgun (WGS) entry which is preliminary data.</text>
</comment>
<evidence type="ECO:0000256" key="1">
    <source>
        <dbReference type="SAM" id="SignalP"/>
    </source>
</evidence>
<feature type="chain" id="PRO_5038536849" evidence="1">
    <location>
        <begin position="22"/>
        <end position="307"/>
    </location>
</feature>
<feature type="domain" description="GerMN" evidence="2">
    <location>
        <begin position="65"/>
        <end position="150"/>
    </location>
</feature>
<organism evidence="3 4">
    <name type="scientific">Candidatus Flavonifractor intestinigallinarum</name>
    <dbReference type="NCBI Taxonomy" id="2838586"/>
    <lineage>
        <taxon>Bacteria</taxon>
        <taxon>Bacillati</taxon>
        <taxon>Bacillota</taxon>
        <taxon>Clostridia</taxon>
        <taxon>Eubacteriales</taxon>
        <taxon>Oscillospiraceae</taxon>
        <taxon>Flavonifractor</taxon>
    </lineage>
</organism>
<evidence type="ECO:0000259" key="2">
    <source>
        <dbReference type="SMART" id="SM00909"/>
    </source>
</evidence>
<evidence type="ECO:0000313" key="4">
    <source>
        <dbReference type="Proteomes" id="UP000823921"/>
    </source>
</evidence>
<dbReference type="Proteomes" id="UP000823921">
    <property type="component" value="Unassembled WGS sequence"/>
</dbReference>
<dbReference type="InterPro" id="IPR019606">
    <property type="entry name" value="GerMN"/>
</dbReference>
<proteinExistence type="predicted"/>
<keyword evidence="1" id="KW-0732">Signal</keyword>
<accession>A0A9D2MMH8</accession>
<dbReference type="AlphaFoldDB" id="A0A9D2MMH8"/>
<reference evidence="3" key="1">
    <citation type="journal article" date="2021" name="PeerJ">
        <title>Extensive microbial diversity within the chicken gut microbiome revealed by metagenomics and culture.</title>
        <authorList>
            <person name="Gilroy R."/>
            <person name="Ravi A."/>
            <person name="Getino M."/>
            <person name="Pursley I."/>
            <person name="Horton D.L."/>
            <person name="Alikhan N.F."/>
            <person name="Baker D."/>
            <person name="Gharbi K."/>
            <person name="Hall N."/>
            <person name="Watson M."/>
            <person name="Adriaenssens E.M."/>
            <person name="Foster-Nyarko E."/>
            <person name="Jarju S."/>
            <person name="Secka A."/>
            <person name="Antonio M."/>
            <person name="Oren A."/>
            <person name="Chaudhuri R.R."/>
            <person name="La Ragione R."/>
            <person name="Hildebrand F."/>
            <person name="Pallen M.J."/>
        </authorList>
    </citation>
    <scope>NUCLEOTIDE SEQUENCE</scope>
    <source>
        <strain evidence="3">CHK192-8294</strain>
    </source>
</reference>
<protein>
    <submittedName>
        <fullName evidence="3">GerMN domain-containing protein</fullName>
    </submittedName>
</protein>
<dbReference type="SMART" id="SM00909">
    <property type="entry name" value="Germane"/>
    <property type="match status" value="2"/>
</dbReference>
<reference evidence="3" key="2">
    <citation type="submission" date="2021-04" db="EMBL/GenBank/DDBJ databases">
        <authorList>
            <person name="Gilroy R."/>
        </authorList>
    </citation>
    <scope>NUCLEOTIDE SEQUENCE</scope>
    <source>
        <strain evidence="3">CHK192-8294</strain>
    </source>
</reference>
<dbReference type="EMBL" id="DWXO01000024">
    <property type="protein sequence ID" value="HJB79838.1"/>
    <property type="molecule type" value="Genomic_DNA"/>
</dbReference>